<accession>A0A402AKI9</accession>
<dbReference type="RefSeq" id="WP_126551568.1">
    <property type="nucleotide sequence ID" value="NZ_BIFS01000001.1"/>
</dbReference>
<sequence>MMNNKPTQSNPQIRAPRLPKRAAGRDIVGGYVQYRERYSSLALANVSLANQVANRPAFVETSFQQALLANSEFEEIQLDDVRFSACDFASAVWYKSVWHRVELIGCRLTGFMAGEAYLEDVLFKDCLLSLAQLRFATLKSVRFEHCDLSEVDLLEADLSNVRFVHCNLRQAEMTGTQLAGVDLSTCTIDGARLGPKELRGATLTMSQAVALVEAMGISIQTNSAS</sequence>
<dbReference type="SUPFAM" id="SSF141571">
    <property type="entry name" value="Pentapeptide repeat-like"/>
    <property type="match status" value="1"/>
</dbReference>
<dbReference type="PANTHER" id="PTHR14136">
    <property type="entry name" value="BTB_POZ DOMAIN-CONTAINING PROTEIN KCTD9"/>
    <property type="match status" value="1"/>
</dbReference>
<dbReference type="InterPro" id="IPR001646">
    <property type="entry name" value="5peptide_repeat"/>
</dbReference>
<keyword evidence="2" id="KW-1185">Reference proteome</keyword>
<comment type="caution">
    <text evidence="1">The sequence shown here is derived from an EMBL/GenBank/DDBJ whole genome shotgun (WGS) entry which is preliminary data.</text>
</comment>
<dbReference type="AlphaFoldDB" id="A0A402AKI9"/>
<dbReference type="Pfam" id="PF13599">
    <property type="entry name" value="Pentapeptide_4"/>
    <property type="match status" value="1"/>
</dbReference>
<evidence type="ECO:0000313" key="1">
    <source>
        <dbReference type="EMBL" id="GCE19748.1"/>
    </source>
</evidence>
<dbReference type="InterPro" id="IPR051082">
    <property type="entry name" value="Pentapeptide-BTB/POZ_domain"/>
</dbReference>
<name>A0A402AKI9_9CHLR</name>
<organism evidence="1 2">
    <name type="scientific">Dictyobacter kobayashii</name>
    <dbReference type="NCBI Taxonomy" id="2014872"/>
    <lineage>
        <taxon>Bacteria</taxon>
        <taxon>Bacillati</taxon>
        <taxon>Chloroflexota</taxon>
        <taxon>Ktedonobacteria</taxon>
        <taxon>Ktedonobacterales</taxon>
        <taxon>Dictyobacteraceae</taxon>
        <taxon>Dictyobacter</taxon>
    </lineage>
</organism>
<dbReference type="OrthoDB" id="67652at2"/>
<dbReference type="Gene3D" id="2.160.20.80">
    <property type="entry name" value="E3 ubiquitin-protein ligase SopA"/>
    <property type="match status" value="1"/>
</dbReference>
<evidence type="ECO:0008006" key="3">
    <source>
        <dbReference type="Google" id="ProtNLM"/>
    </source>
</evidence>
<reference evidence="2" key="1">
    <citation type="submission" date="2018-12" db="EMBL/GenBank/DDBJ databases">
        <title>Tengunoibacter tsumagoiensis gen. nov., sp. nov., Dictyobacter kobayashii sp. nov., D. alpinus sp. nov., and D. joshuensis sp. nov. and description of Dictyobacteraceae fam. nov. within the order Ktedonobacterales isolated from Tengu-no-mugimeshi.</title>
        <authorList>
            <person name="Wang C.M."/>
            <person name="Zheng Y."/>
            <person name="Sakai Y."/>
            <person name="Toyoda A."/>
            <person name="Minakuchi Y."/>
            <person name="Abe K."/>
            <person name="Yokota A."/>
            <person name="Yabe S."/>
        </authorList>
    </citation>
    <scope>NUCLEOTIDE SEQUENCE [LARGE SCALE GENOMIC DNA]</scope>
    <source>
        <strain evidence="2">Uno11</strain>
    </source>
</reference>
<gene>
    <name evidence="1" type="ORF">KDK_35480</name>
</gene>
<evidence type="ECO:0000313" key="2">
    <source>
        <dbReference type="Proteomes" id="UP000287188"/>
    </source>
</evidence>
<proteinExistence type="predicted"/>
<dbReference type="EMBL" id="BIFS01000001">
    <property type="protein sequence ID" value="GCE19748.1"/>
    <property type="molecule type" value="Genomic_DNA"/>
</dbReference>
<dbReference type="PANTHER" id="PTHR14136:SF17">
    <property type="entry name" value="BTB_POZ DOMAIN-CONTAINING PROTEIN KCTD9"/>
    <property type="match status" value="1"/>
</dbReference>
<dbReference type="Proteomes" id="UP000287188">
    <property type="component" value="Unassembled WGS sequence"/>
</dbReference>
<protein>
    <recommendedName>
        <fullName evidence="3">Pentapeptide repeat protein</fullName>
    </recommendedName>
</protein>